<evidence type="ECO:0000256" key="1">
    <source>
        <dbReference type="SAM" id="Phobius"/>
    </source>
</evidence>
<keyword evidence="1" id="KW-1133">Transmembrane helix</keyword>
<name>A0ABP4TF55_9ACTN</name>
<accession>A0ABP4TF55</accession>
<keyword evidence="1" id="KW-0812">Transmembrane</keyword>
<protein>
    <recommendedName>
        <fullName evidence="2">GAF domain-containing protein</fullName>
    </recommendedName>
</protein>
<dbReference type="Gene3D" id="3.30.450.40">
    <property type="match status" value="1"/>
</dbReference>
<keyword evidence="1" id="KW-0472">Membrane</keyword>
<dbReference type="Pfam" id="PF13185">
    <property type="entry name" value="GAF_2"/>
    <property type="match status" value="1"/>
</dbReference>
<dbReference type="Proteomes" id="UP001500618">
    <property type="component" value="Unassembled WGS sequence"/>
</dbReference>
<evidence type="ECO:0000259" key="2">
    <source>
        <dbReference type="Pfam" id="PF13185"/>
    </source>
</evidence>
<dbReference type="RefSeq" id="WP_344311809.1">
    <property type="nucleotide sequence ID" value="NZ_BAAANY010000014.1"/>
</dbReference>
<comment type="caution">
    <text evidence="3">The sequence shown here is derived from an EMBL/GenBank/DDBJ whole genome shotgun (WGS) entry which is preliminary data.</text>
</comment>
<dbReference type="SUPFAM" id="SSF55781">
    <property type="entry name" value="GAF domain-like"/>
    <property type="match status" value="1"/>
</dbReference>
<sequence length="251" mass="26551">MTGWLRRNWLTLLLTIVGVGAAAGAFVIGIQAGAAQGIRQLLLIAAGSALTGLGIVLAAVESFRRERAKRSAEQVAQAAEESLMLTLNGAMAPITSYLGELAVTRDKSTRRLLVGQVLQAAVDAAVRLTTPNARSTYYEYDPAHNVLNRVVWGGRSSMPRAQFVTGTADGDLVIGLVRSGEMVFIRDIEAETSVLPRTDGYRTLIAVTVTAGSQRLGLLTVDSPVPGDLTEIDKELVRVLGNLLAGGIAQV</sequence>
<feature type="domain" description="GAF" evidence="2">
    <location>
        <begin position="116"/>
        <end position="246"/>
    </location>
</feature>
<proteinExistence type="predicted"/>
<gene>
    <name evidence="3" type="ORF">GCM10009765_40660</name>
</gene>
<reference evidence="4" key="1">
    <citation type="journal article" date="2019" name="Int. J. Syst. Evol. Microbiol.">
        <title>The Global Catalogue of Microorganisms (GCM) 10K type strain sequencing project: providing services to taxonomists for standard genome sequencing and annotation.</title>
        <authorList>
            <consortium name="The Broad Institute Genomics Platform"/>
            <consortium name="The Broad Institute Genome Sequencing Center for Infectious Disease"/>
            <person name="Wu L."/>
            <person name="Ma J."/>
        </authorList>
    </citation>
    <scope>NUCLEOTIDE SEQUENCE [LARGE SCALE GENOMIC DNA]</scope>
    <source>
        <strain evidence="4">JCM 14718</strain>
    </source>
</reference>
<feature type="transmembrane region" description="Helical" evidence="1">
    <location>
        <begin position="12"/>
        <end position="34"/>
    </location>
</feature>
<dbReference type="EMBL" id="BAAANY010000014">
    <property type="protein sequence ID" value="GAA1687003.1"/>
    <property type="molecule type" value="Genomic_DNA"/>
</dbReference>
<dbReference type="InterPro" id="IPR029016">
    <property type="entry name" value="GAF-like_dom_sf"/>
</dbReference>
<dbReference type="InterPro" id="IPR003018">
    <property type="entry name" value="GAF"/>
</dbReference>
<evidence type="ECO:0000313" key="4">
    <source>
        <dbReference type="Proteomes" id="UP001500618"/>
    </source>
</evidence>
<evidence type="ECO:0000313" key="3">
    <source>
        <dbReference type="EMBL" id="GAA1687003.1"/>
    </source>
</evidence>
<keyword evidence="4" id="KW-1185">Reference proteome</keyword>
<organism evidence="3 4">
    <name type="scientific">Fodinicola feengrottensis</name>
    <dbReference type="NCBI Taxonomy" id="435914"/>
    <lineage>
        <taxon>Bacteria</taxon>
        <taxon>Bacillati</taxon>
        <taxon>Actinomycetota</taxon>
        <taxon>Actinomycetes</taxon>
        <taxon>Mycobacteriales</taxon>
        <taxon>Fodinicola</taxon>
    </lineage>
</organism>
<feature type="transmembrane region" description="Helical" evidence="1">
    <location>
        <begin position="40"/>
        <end position="60"/>
    </location>
</feature>